<dbReference type="AlphaFoldDB" id="A0A5B7EQP8"/>
<accession>A0A5B7EQP8</accession>
<proteinExistence type="predicted"/>
<sequence>MQSRATQVTRGGPRGGTRDGLMVTASISQSLTRGSEGAATLAEVPTTRAGIREPWYPHCFRNLCSQMTKLTKEAQPRPASSNTGPTGYNGTAPSASNTTRILKDAKFVI</sequence>
<evidence type="ECO:0000256" key="1">
    <source>
        <dbReference type="SAM" id="MobiDB-lite"/>
    </source>
</evidence>
<organism evidence="2 3">
    <name type="scientific">Portunus trituberculatus</name>
    <name type="common">Swimming crab</name>
    <name type="synonym">Neptunus trituberculatus</name>
    <dbReference type="NCBI Taxonomy" id="210409"/>
    <lineage>
        <taxon>Eukaryota</taxon>
        <taxon>Metazoa</taxon>
        <taxon>Ecdysozoa</taxon>
        <taxon>Arthropoda</taxon>
        <taxon>Crustacea</taxon>
        <taxon>Multicrustacea</taxon>
        <taxon>Malacostraca</taxon>
        <taxon>Eumalacostraca</taxon>
        <taxon>Eucarida</taxon>
        <taxon>Decapoda</taxon>
        <taxon>Pleocyemata</taxon>
        <taxon>Brachyura</taxon>
        <taxon>Eubrachyura</taxon>
        <taxon>Portunoidea</taxon>
        <taxon>Portunidae</taxon>
        <taxon>Portuninae</taxon>
        <taxon>Portunus</taxon>
    </lineage>
</organism>
<name>A0A5B7EQP8_PORTR</name>
<keyword evidence="3" id="KW-1185">Reference proteome</keyword>
<protein>
    <submittedName>
        <fullName evidence="2">Uncharacterized protein</fullName>
    </submittedName>
</protein>
<feature type="compositionally biased region" description="Polar residues" evidence="1">
    <location>
        <begin position="78"/>
        <end position="97"/>
    </location>
</feature>
<reference evidence="2 3" key="1">
    <citation type="submission" date="2019-05" db="EMBL/GenBank/DDBJ databases">
        <title>Another draft genome of Portunus trituberculatus and its Hox gene families provides insights of decapod evolution.</title>
        <authorList>
            <person name="Jeong J.-H."/>
            <person name="Song I."/>
            <person name="Kim S."/>
            <person name="Choi T."/>
            <person name="Kim D."/>
            <person name="Ryu S."/>
            <person name="Kim W."/>
        </authorList>
    </citation>
    <scope>NUCLEOTIDE SEQUENCE [LARGE SCALE GENOMIC DNA]</scope>
    <source>
        <tissue evidence="2">Muscle</tissue>
    </source>
</reference>
<gene>
    <name evidence="2" type="ORF">E2C01_028971</name>
</gene>
<comment type="caution">
    <text evidence="2">The sequence shown here is derived from an EMBL/GenBank/DDBJ whole genome shotgun (WGS) entry which is preliminary data.</text>
</comment>
<evidence type="ECO:0000313" key="3">
    <source>
        <dbReference type="Proteomes" id="UP000324222"/>
    </source>
</evidence>
<feature type="region of interest" description="Disordered" evidence="1">
    <location>
        <begin position="1"/>
        <end position="21"/>
    </location>
</feature>
<evidence type="ECO:0000313" key="2">
    <source>
        <dbReference type="EMBL" id="MPC35546.1"/>
    </source>
</evidence>
<dbReference type="EMBL" id="VSRR010003299">
    <property type="protein sequence ID" value="MPC35546.1"/>
    <property type="molecule type" value="Genomic_DNA"/>
</dbReference>
<dbReference type="Proteomes" id="UP000324222">
    <property type="component" value="Unassembled WGS sequence"/>
</dbReference>
<feature type="region of interest" description="Disordered" evidence="1">
    <location>
        <begin position="71"/>
        <end position="97"/>
    </location>
</feature>
<feature type="compositionally biased region" description="Low complexity" evidence="1">
    <location>
        <begin position="1"/>
        <end position="11"/>
    </location>
</feature>